<protein>
    <submittedName>
        <fullName evidence="5">Putative DNA polymerase</fullName>
    </submittedName>
</protein>
<dbReference type="InterPro" id="IPR003959">
    <property type="entry name" value="ATPase_AAA_core"/>
</dbReference>
<dbReference type="InterPro" id="IPR047854">
    <property type="entry name" value="RFC_lid"/>
</dbReference>
<accession>A0A6M3IFW5</accession>
<keyword evidence="2" id="KW-0547">Nucleotide-binding</keyword>
<dbReference type="EMBL" id="MT141209">
    <property type="protein sequence ID" value="QJA56273.1"/>
    <property type="molecule type" value="Genomic_DNA"/>
</dbReference>
<dbReference type="GO" id="GO:0003689">
    <property type="term" value="F:DNA clamp loader activity"/>
    <property type="evidence" value="ECO:0007669"/>
    <property type="project" value="TreeGrafter"/>
</dbReference>
<evidence type="ECO:0000256" key="3">
    <source>
        <dbReference type="ARBA" id="ARBA00022840"/>
    </source>
</evidence>
<evidence type="ECO:0000256" key="1">
    <source>
        <dbReference type="ARBA" id="ARBA00022705"/>
    </source>
</evidence>
<feature type="domain" description="AAA+ ATPase" evidence="4">
    <location>
        <begin position="33"/>
        <end position="156"/>
    </location>
</feature>
<sequence length="226" mass="25495">MNWIEKYRPQTFTEMVGLNDVLTAIESFILSGDIPHLLFYGEAGTGKTTTALIIAHKLLGEAFDMNFIELNASDTREEGDMRKRVIKALKHKPIGSDIRVILLDEADGLKPTAQDILKRPIEKTRNTIFIFTCNDINSIIKPIKSRCALVEFKRITEADIVEGLKRIAVKEKVSIQDDVLRNIARKVDGDMRAAVNELQKAAALNNRNSEIDKIVQQYMKKEQAIA</sequence>
<dbReference type="PANTHER" id="PTHR11669">
    <property type="entry name" value="REPLICATION FACTOR C / DNA POLYMERASE III GAMMA-TAU SUBUNIT"/>
    <property type="match status" value="1"/>
</dbReference>
<evidence type="ECO:0000259" key="4">
    <source>
        <dbReference type="SMART" id="SM00382"/>
    </source>
</evidence>
<dbReference type="GO" id="GO:0006261">
    <property type="term" value="P:DNA-templated DNA replication"/>
    <property type="evidence" value="ECO:0007669"/>
    <property type="project" value="TreeGrafter"/>
</dbReference>
<dbReference type="AlphaFoldDB" id="A0A6M3IFW5"/>
<name>A0A6M3IFW5_9ZZZZ</name>
<proteinExistence type="predicted"/>
<dbReference type="CDD" id="cd00009">
    <property type="entry name" value="AAA"/>
    <property type="match status" value="1"/>
</dbReference>
<evidence type="ECO:0000256" key="2">
    <source>
        <dbReference type="ARBA" id="ARBA00022741"/>
    </source>
</evidence>
<dbReference type="SUPFAM" id="SSF52540">
    <property type="entry name" value="P-loop containing nucleoside triphosphate hydrolases"/>
    <property type="match status" value="1"/>
</dbReference>
<dbReference type="Gene3D" id="1.10.8.60">
    <property type="match status" value="1"/>
</dbReference>
<organism evidence="5">
    <name type="scientific">viral metagenome</name>
    <dbReference type="NCBI Taxonomy" id="1070528"/>
    <lineage>
        <taxon>unclassified sequences</taxon>
        <taxon>metagenomes</taxon>
        <taxon>organismal metagenomes</taxon>
    </lineage>
</organism>
<reference evidence="5" key="1">
    <citation type="submission" date="2020-03" db="EMBL/GenBank/DDBJ databases">
        <title>The deep terrestrial virosphere.</title>
        <authorList>
            <person name="Holmfeldt K."/>
            <person name="Nilsson E."/>
            <person name="Simone D."/>
            <person name="Lopez-Fernandez M."/>
            <person name="Wu X."/>
            <person name="de Brujin I."/>
            <person name="Lundin D."/>
            <person name="Andersson A."/>
            <person name="Bertilsson S."/>
            <person name="Dopson M."/>
        </authorList>
    </citation>
    <scope>NUCLEOTIDE SEQUENCE</scope>
    <source>
        <strain evidence="5">MM415B01890</strain>
    </source>
</reference>
<dbReference type="Pfam" id="PF00004">
    <property type="entry name" value="AAA"/>
    <property type="match status" value="1"/>
</dbReference>
<dbReference type="InterPro" id="IPR050238">
    <property type="entry name" value="DNA_Rep/Repair_Clamp_Loader"/>
</dbReference>
<dbReference type="CDD" id="cd18140">
    <property type="entry name" value="HLD_clamp_RFC"/>
    <property type="match status" value="1"/>
</dbReference>
<keyword evidence="3" id="KW-0067">ATP-binding</keyword>
<evidence type="ECO:0000313" key="5">
    <source>
        <dbReference type="EMBL" id="QJA56273.1"/>
    </source>
</evidence>
<dbReference type="GO" id="GO:0006281">
    <property type="term" value="P:DNA repair"/>
    <property type="evidence" value="ECO:0007669"/>
    <property type="project" value="TreeGrafter"/>
</dbReference>
<dbReference type="Gene3D" id="3.40.50.300">
    <property type="entry name" value="P-loop containing nucleotide triphosphate hydrolases"/>
    <property type="match status" value="1"/>
</dbReference>
<dbReference type="Pfam" id="PF21960">
    <property type="entry name" value="RCF1-5-like_lid"/>
    <property type="match status" value="1"/>
</dbReference>
<dbReference type="GO" id="GO:0005663">
    <property type="term" value="C:DNA replication factor C complex"/>
    <property type="evidence" value="ECO:0007669"/>
    <property type="project" value="TreeGrafter"/>
</dbReference>
<keyword evidence="1" id="KW-0235">DNA replication</keyword>
<dbReference type="InterPro" id="IPR027417">
    <property type="entry name" value="P-loop_NTPase"/>
</dbReference>
<dbReference type="SMART" id="SM00382">
    <property type="entry name" value="AAA"/>
    <property type="match status" value="1"/>
</dbReference>
<dbReference type="InterPro" id="IPR003593">
    <property type="entry name" value="AAA+_ATPase"/>
</dbReference>
<dbReference type="PANTHER" id="PTHR11669:SF20">
    <property type="entry name" value="REPLICATION FACTOR C SUBUNIT 4"/>
    <property type="match status" value="1"/>
</dbReference>
<dbReference type="GO" id="GO:0005524">
    <property type="term" value="F:ATP binding"/>
    <property type="evidence" value="ECO:0007669"/>
    <property type="project" value="UniProtKB-KW"/>
</dbReference>
<gene>
    <name evidence="5" type="ORF">MM415B01890_0006</name>
</gene>
<dbReference type="GO" id="GO:0016887">
    <property type="term" value="F:ATP hydrolysis activity"/>
    <property type="evidence" value="ECO:0007669"/>
    <property type="project" value="InterPro"/>
</dbReference>